<feature type="compositionally biased region" description="Basic residues" evidence="1">
    <location>
        <begin position="439"/>
        <end position="451"/>
    </location>
</feature>
<dbReference type="Pfam" id="PF15963">
    <property type="entry name" value="Myb_DNA-bind_7"/>
    <property type="match status" value="1"/>
</dbReference>
<feature type="compositionally biased region" description="Pro residues" evidence="1">
    <location>
        <begin position="71"/>
        <end position="91"/>
    </location>
</feature>
<feature type="compositionally biased region" description="Low complexity" evidence="1">
    <location>
        <begin position="46"/>
        <end position="70"/>
    </location>
</feature>
<feature type="compositionally biased region" description="Low complexity" evidence="1">
    <location>
        <begin position="92"/>
        <end position="116"/>
    </location>
</feature>
<feature type="compositionally biased region" description="Basic and acidic residues" evidence="1">
    <location>
        <begin position="723"/>
        <end position="735"/>
    </location>
</feature>
<dbReference type="InterPro" id="IPR001005">
    <property type="entry name" value="SANT/Myb"/>
</dbReference>
<dbReference type="InterPro" id="IPR009057">
    <property type="entry name" value="Homeodomain-like_sf"/>
</dbReference>
<dbReference type="STRING" id="105696.A0A1Y2LNY5"/>
<dbReference type="EMBL" id="KZ107854">
    <property type="protein sequence ID" value="OSS45440.1"/>
    <property type="molecule type" value="Genomic_DNA"/>
</dbReference>
<name>A0A1Y2LNY5_EPING</name>
<dbReference type="Proteomes" id="UP000193240">
    <property type="component" value="Unassembled WGS sequence"/>
</dbReference>
<feature type="compositionally biased region" description="Low complexity" evidence="1">
    <location>
        <begin position="190"/>
        <end position="201"/>
    </location>
</feature>
<dbReference type="GO" id="GO:0000126">
    <property type="term" value="C:transcription factor TFIIIB complex"/>
    <property type="evidence" value="ECO:0007669"/>
    <property type="project" value="TreeGrafter"/>
</dbReference>
<feature type="compositionally biased region" description="Basic and acidic residues" evidence="1">
    <location>
        <begin position="461"/>
        <end position="484"/>
    </location>
</feature>
<feature type="compositionally biased region" description="Polar residues" evidence="1">
    <location>
        <begin position="310"/>
        <end position="319"/>
    </location>
</feature>
<feature type="compositionally biased region" description="Polar residues" evidence="1">
    <location>
        <begin position="286"/>
        <end position="296"/>
    </location>
</feature>
<evidence type="ECO:0000313" key="3">
    <source>
        <dbReference type="EMBL" id="OSS45440.1"/>
    </source>
</evidence>
<gene>
    <name evidence="3" type="ORF">B5807_10284</name>
</gene>
<feature type="region of interest" description="Disordered" evidence="1">
    <location>
        <begin position="723"/>
        <end position="766"/>
    </location>
</feature>
<evidence type="ECO:0000256" key="1">
    <source>
        <dbReference type="SAM" id="MobiDB-lite"/>
    </source>
</evidence>
<dbReference type="PANTHER" id="PTHR22929">
    <property type="entry name" value="RNA POLYMERASE III TRANSCRIPTION INITIATION FACTOR B"/>
    <property type="match status" value="1"/>
</dbReference>
<feature type="compositionally biased region" description="Basic residues" evidence="1">
    <location>
        <begin position="36"/>
        <end position="45"/>
    </location>
</feature>
<feature type="region of interest" description="Disordered" evidence="1">
    <location>
        <begin position="218"/>
        <end position="489"/>
    </location>
</feature>
<feature type="compositionally biased region" description="Basic residues" evidence="1">
    <location>
        <begin position="405"/>
        <end position="414"/>
    </location>
</feature>
<feature type="compositionally biased region" description="Polar residues" evidence="1">
    <location>
        <begin position="231"/>
        <end position="244"/>
    </location>
</feature>
<accession>A0A1Y2LNY5</accession>
<proteinExistence type="predicted"/>
<dbReference type="SUPFAM" id="SSF46689">
    <property type="entry name" value="Homeodomain-like"/>
    <property type="match status" value="1"/>
</dbReference>
<dbReference type="OMA" id="EDQHAKE"/>
<dbReference type="CDD" id="cd00167">
    <property type="entry name" value="SANT"/>
    <property type="match status" value="1"/>
</dbReference>
<feature type="compositionally biased region" description="Basic residues" evidence="1">
    <location>
        <begin position="339"/>
        <end position="354"/>
    </location>
</feature>
<feature type="domain" description="Myb-like" evidence="2">
    <location>
        <begin position="619"/>
        <end position="667"/>
    </location>
</feature>
<feature type="compositionally biased region" description="Polar residues" evidence="1">
    <location>
        <begin position="19"/>
        <end position="33"/>
    </location>
</feature>
<organism evidence="3 4">
    <name type="scientific">Epicoccum nigrum</name>
    <name type="common">Soil fungus</name>
    <name type="synonym">Epicoccum purpurascens</name>
    <dbReference type="NCBI Taxonomy" id="105696"/>
    <lineage>
        <taxon>Eukaryota</taxon>
        <taxon>Fungi</taxon>
        <taxon>Dikarya</taxon>
        <taxon>Ascomycota</taxon>
        <taxon>Pezizomycotina</taxon>
        <taxon>Dothideomycetes</taxon>
        <taxon>Pleosporomycetidae</taxon>
        <taxon>Pleosporales</taxon>
        <taxon>Pleosporineae</taxon>
        <taxon>Didymellaceae</taxon>
        <taxon>Epicoccum</taxon>
    </lineage>
</organism>
<dbReference type="InterPro" id="IPR039467">
    <property type="entry name" value="TFIIIB_B''_Myb"/>
</dbReference>
<evidence type="ECO:0000259" key="2">
    <source>
        <dbReference type="SMART" id="SM00717"/>
    </source>
</evidence>
<feature type="region of interest" description="Disordered" evidence="1">
    <location>
        <begin position="1"/>
        <end position="201"/>
    </location>
</feature>
<protein>
    <recommendedName>
        <fullName evidence="2">Myb-like domain-containing protein</fullName>
    </recommendedName>
</protein>
<evidence type="ECO:0000313" key="4">
    <source>
        <dbReference type="Proteomes" id="UP000193240"/>
    </source>
</evidence>
<keyword evidence="4" id="KW-1185">Reference proteome</keyword>
<dbReference type="GO" id="GO:0070898">
    <property type="term" value="P:RNA polymerase III preinitiation complex assembly"/>
    <property type="evidence" value="ECO:0007669"/>
    <property type="project" value="TreeGrafter"/>
</dbReference>
<dbReference type="SMART" id="SM00717">
    <property type="entry name" value="SANT"/>
    <property type="match status" value="1"/>
</dbReference>
<dbReference type="GO" id="GO:0001156">
    <property type="term" value="F:TFIIIC-class transcription factor complex binding"/>
    <property type="evidence" value="ECO:0007669"/>
    <property type="project" value="TreeGrafter"/>
</dbReference>
<reference evidence="3 4" key="1">
    <citation type="journal article" date="2017" name="Genome Announc.">
        <title>Genome sequence of the saprophytic ascomycete Epicoccum nigrum ICMP 19927 strain isolated from New Zealand.</title>
        <authorList>
            <person name="Fokin M."/>
            <person name="Fleetwood D."/>
            <person name="Weir B.S."/>
            <person name="Villas-Boas S.G."/>
        </authorList>
    </citation>
    <scope>NUCLEOTIDE SEQUENCE [LARGE SCALE GENOMIC DNA]</scope>
    <source>
        <strain evidence="3 4">ICMP 19927</strain>
    </source>
</reference>
<dbReference type="Gene3D" id="1.20.58.1880">
    <property type="match status" value="1"/>
</dbReference>
<dbReference type="PANTHER" id="PTHR22929:SF0">
    <property type="entry name" value="TRANSCRIPTION FACTOR TFIIIB COMPONENT B'' HOMOLOG"/>
    <property type="match status" value="1"/>
</dbReference>
<dbReference type="AlphaFoldDB" id="A0A1Y2LNY5"/>
<sequence>MAEDPPTQQPAQAADKTQAPATFSSFINKSSSGKKFAPKAARRRPGAAPAPTPKASAPAPAPAPADSAPAPTAPAPAPAPAPVPAQEPAPTPASTAEPHTAQAAPASSNANVSAPTAEPPVQPTVKPTAEPTVERTIEPAVAAPLPTPAPTKEPATQNASQSTPLPTPAPTQEPAPQTARQSTPPPVDLPPTTAAVAGPAAAPPVLRGAALLNYARSLSPRKATPAPPSPTKSRAQYVMQQPVFQPSEDEFPGESSPKRRRIEPPTRQSTPLMPVAVMMPPRHQTSELLPQLSASRTEAAPSAEIEAPTHNGQSTQPWTAVNHAQEAGGEASGAVGPPAKKKRAPPKPRAKKKTTIVPEEEGEQQQNGEEPEPTQPRPTVRARGKKRADAAEVGEDGQPVEPPPKKPRKPRKDKGKQSAVDGETEAGEPGQEGDATVQPKRKPRAPRRKKAAPAEGEDGPADSKRRGRPPREDTPSDAEDHTIDPDAICMDDLASRNIRVGKLSRREKEMRKIDWEAVKLRRREEDARHISTKESQAAVDKLLEMGEVESAPTGPRYHVIDGRIELIQDSGTIDRERDADREIELMTITEEDDLTTRITSRSFMKNNKRFPNEFVLPGQGKRWNAESNEMFYQGLRSFGTDFQMIAHMFPGMTRRSIKTKFTREERENPDIIRDCLRGASQLASHWDHFLAASQLEEESFADADAIKRDLEEEEVRMREQINEALREKEEREKQKKLAGLTEEGEGGADAAANAKGKKKRKTKDKSVAFVEEGVEILGDVDDDPNWGQE</sequence>
<dbReference type="InParanoid" id="A0A1Y2LNY5"/>